<evidence type="ECO:0000256" key="6">
    <source>
        <dbReference type="ARBA" id="ARBA00023014"/>
    </source>
</evidence>
<reference evidence="8 9" key="1">
    <citation type="submission" date="2017-10" db="EMBL/GenBank/DDBJ databases">
        <title>Draft genome of actinobacteria isolated from guarana (Paullinia cupana (Mart.) Ducke.</title>
        <authorList>
            <person name="Siqueira K.A."/>
            <person name="Liotti R.G."/>
            <person name="Mendes T.A."/>
            <person name="Soares M.A."/>
        </authorList>
    </citation>
    <scope>NUCLEOTIDE SEQUENCE [LARGE SCALE GENOMIC DNA]</scope>
    <source>
        <strain evidence="8 9">199</strain>
    </source>
</reference>
<comment type="cofactor">
    <cofactor evidence="1">
        <name>[3Fe-4S] cluster</name>
        <dbReference type="ChEBI" id="CHEBI:21137"/>
    </cofactor>
</comment>
<proteinExistence type="predicted"/>
<dbReference type="GO" id="GO:0051538">
    <property type="term" value="F:3 iron, 4 sulfur cluster binding"/>
    <property type="evidence" value="ECO:0007669"/>
    <property type="project" value="UniProtKB-KW"/>
</dbReference>
<evidence type="ECO:0000256" key="5">
    <source>
        <dbReference type="ARBA" id="ARBA00023004"/>
    </source>
</evidence>
<dbReference type="InterPro" id="IPR051269">
    <property type="entry name" value="Fe-S_cluster_ET"/>
</dbReference>
<evidence type="ECO:0000256" key="4">
    <source>
        <dbReference type="ARBA" id="ARBA00022982"/>
    </source>
</evidence>
<evidence type="ECO:0000313" key="9">
    <source>
        <dbReference type="Proteomes" id="UP000276379"/>
    </source>
</evidence>
<evidence type="ECO:0000256" key="3">
    <source>
        <dbReference type="ARBA" id="ARBA00022723"/>
    </source>
</evidence>
<dbReference type="RefSeq" id="WP_125212797.1">
    <property type="nucleotide sequence ID" value="NZ_PDES01000002.1"/>
</dbReference>
<dbReference type="PANTHER" id="PTHR36923:SF3">
    <property type="entry name" value="FERREDOXIN"/>
    <property type="match status" value="1"/>
</dbReference>
<evidence type="ECO:0000256" key="7">
    <source>
        <dbReference type="ARBA" id="ARBA00023291"/>
    </source>
</evidence>
<dbReference type="SUPFAM" id="SSF54862">
    <property type="entry name" value="4Fe-4S ferredoxins"/>
    <property type="match status" value="1"/>
</dbReference>
<keyword evidence="6" id="KW-0411">Iron-sulfur</keyword>
<sequence>MGSLHVSAQRETCVTSSLCVYRLPQVFDQDEEGRVVVLDDSPPDSLRDELRRAWRGCPTRSIQVEGLTSEGSDTTP</sequence>
<keyword evidence="5" id="KW-0408">Iron</keyword>
<dbReference type="AlphaFoldDB" id="A0A3R8WXC0"/>
<protein>
    <submittedName>
        <fullName evidence="8">Ferredoxin</fullName>
    </submittedName>
</protein>
<keyword evidence="2" id="KW-0813">Transport</keyword>
<name>A0A3R8WXC0_9ACTN</name>
<keyword evidence="3" id="KW-0479">Metal-binding</keyword>
<dbReference type="EMBL" id="PDES01000002">
    <property type="protein sequence ID" value="RRQ88633.1"/>
    <property type="molecule type" value="Genomic_DNA"/>
</dbReference>
<organism evidence="8 9">
    <name type="scientific">Streptomyces griseofuscus</name>
    <dbReference type="NCBI Taxonomy" id="146922"/>
    <lineage>
        <taxon>Bacteria</taxon>
        <taxon>Bacillati</taxon>
        <taxon>Actinomycetota</taxon>
        <taxon>Actinomycetes</taxon>
        <taxon>Kitasatosporales</taxon>
        <taxon>Streptomycetaceae</taxon>
        <taxon>Streptomyces</taxon>
    </lineage>
</organism>
<gene>
    <name evidence="8" type="ORF">CQW44_05660</name>
</gene>
<dbReference type="Pfam" id="PF13370">
    <property type="entry name" value="Fer4_13"/>
    <property type="match status" value="1"/>
</dbReference>
<keyword evidence="7" id="KW-0003">3Fe-4S</keyword>
<dbReference type="GO" id="GO:0046872">
    <property type="term" value="F:metal ion binding"/>
    <property type="evidence" value="ECO:0007669"/>
    <property type="project" value="UniProtKB-KW"/>
</dbReference>
<comment type="caution">
    <text evidence="8">The sequence shown here is derived from an EMBL/GenBank/DDBJ whole genome shotgun (WGS) entry which is preliminary data.</text>
</comment>
<evidence type="ECO:0000256" key="1">
    <source>
        <dbReference type="ARBA" id="ARBA00001927"/>
    </source>
</evidence>
<keyword evidence="9" id="KW-1185">Reference proteome</keyword>
<evidence type="ECO:0000313" key="8">
    <source>
        <dbReference type="EMBL" id="RRQ88633.1"/>
    </source>
</evidence>
<dbReference type="PANTHER" id="PTHR36923">
    <property type="entry name" value="FERREDOXIN"/>
    <property type="match status" value="1"/>
</dbReference>
<evidence type="ECO:0000256" key="2">
    <source>
        <dbReference type="ARBA" id="ARBA00022448"/>
    </source>
</evidence>
<keyword evidence="4" id="KW-0249">Electron transport</keyword>
<dbReference type="Proteomes" id="UP000276379">
    <property type="component" value="Unassembled WGS sequence"/>
</dbReference>
<accession>A0A3R8WXC0</accession>
<dbReference type="Gene3D" id="3.30.70.20">
    <property type="match status" value="1"/>
</dbReference>